<gene>
    <name evidence="2" type="ORF">G6042_01565</name>
</gene>
<organism evidence="2 3">
    <name type="scientific">Flavobacterium solisilvae</name>
    <dbReference type="NCBI Taxonomy" id="1852019"/>
    <lineage>
        <taxon>Bacteria</taxon>
        <taxon>Pseudomonadati</taxon>
        <taxon>Bacteroidota</taxon>
        <taxon>Flavobacteriia</taxon>
        <taxon>Flavobacteriales</taxon>
        <taxon>Flavobacteriaceae</taxon>
        <taxon>Flavobacterium</taxon>
    </lineage>
</organism>
<evidence type="ECO:0000313" key="3">
    <source>
        <dbReference type="Proteomes" id="UP000767947"/>
    </source>
</evidence>
<accession>A0ABX1QQ71</accession>
<dbReference type="RefSeq" id="WP_169522504.1">
    <property type="nucleotide sequence ID" value="NZ_JAAMPT010000189.1"/>
</dbReference>
<dbReference type="EMBL" id="JAAMPT010000189">
    <property type="protein sequence ID" value="NMH23951.1"/>
    <property type="molecule type" value="Genomic_DNA"/>
</dbReference>
<evidence type="ECO:0000313" key="2">
    <source>
        <dbReference type="EMBL" id="NMH23951.1"/>
    </source>
</evidence>
<comment type="caution">
    <text evidence="2">The sequence shown here is derived from an EMBL/GenBank/DDBJ whole genome shotgun (WGS) entry which is preliminary data.</text>
</comment>
<proteinExistence type="predicted"/>
<protein>
    <submittedName>
        <fullName evidence="2">Lipocalin family protein</fullName>
    </submittedName>
</protein>
<name>A0ABX1QQ71_9FLAO</name>
<reference evidence="2 3" key="1">
    <citation type="submission" date="2020-02" db="EMBL/GenBank/DDBJ databases">
        <title>Flavobacterium sp. genome.</title>
        <authorList>
            <person name="Jung H.S."/>
            <person name="Baek J.H."/>
            <person name="Jeon C.O."/>
        </authorList>
    </citation>
    <scope>NUCLEOTIDE SEQUENCE [LARGE SCALE GENOMIC DNA]</scope>
    <source>
        <strain evidence="2 3">SE-s27</strain>
    </source>
</reference>
<dbReference type="InterPro" id="IPR024311">
    <property type="entry name" value="Lipocalin-like"/>
</dbReference>
<dbReference type="Pfam" id="PF13648">
    <property type="entry name" value="Lipocalin_4"/>
    <property type="match status" value="1"/>
</dbReference>
<sequence length="144" mass="16564">MKKYLLSTVLIFALISCNSDNDNSIDVQPSLINKWSLETWKYNNNNQSLTSCDKQGYIKFNSNGTFERKDYYNNNGSCEIEGNDNGTYAYDSTNNKITLNYTDVNDGPQTEVLNNVSFTNTKLNYTWDEDNNGSDEHFLEFLKN</sequence>
<dbReference type="PROSITE" id="PS51257">
    <property type="entry name" value="PROKAR_LIPOPROTEIN"/>
    <property type="match status" value="1"/>
</dbReference>
<dbReference type="Proteomes" id="UP000767947">
    <property type="component" value="Unassembled WGS sequence"/>
</dbReference>
<feature type="domain" description="Lipocalin-like" evidence="1">
    <location>
        <begin position="32"/>
        <end position="124"/>
    </location>
</feature>
<evidence type="ECO:0000259" key="1">
    <source>
        <dbReference type="Pfam" id="PF13648"/>
    </source>
</evidence>
<keyword evidence="3" id="KW-1185">Reference proteome</keyword>